<dbReference type="PANTHER" id="PTHR43252:SF6">
    <property type="entry name" value="NEGATIVE TRANSCRIPTION REGULATOR PADR"/>
    <property type="match status" value="1"/>
</dbReference>
<evidence type="ECO:0000313" key="5">
    <source>
        <dbReference type="Proteomes" id="UP000616724"/>
    </source>
</evidence>
<dbReference type="PANTHER" id="PTHR43252">
    <property type="entry name" value="TRANSCRIPTIONAL REGULATOR YQJI"/>
    <property type="match status" value="1"/>
</dbReference>
<name>A0A8J3RM73_9ACTN</name>
<evidence type="ECO:0000259" key="3">
    <source>
        <dbReference type="Pfam" id="PF10400"/>
    </source>
</evidence>
<dbReference type="RefSeq" id="WP_203891779.1">
    <property type="nucleotide sequence ID" value="NZ_BOOH01000026.1"/>
</dbReference>
<dbReference type="Gene3D" id="1.10.10.10">
    <property type="entry name" value="Winged helix-like DNA-binding domain superfamily/Winged helix DNA-binding domain"/>
    <property type="match status" value="1"/>
</dbReference>
<evidence type="ECO:0000259" key="2">
    <source>
        <dbReference type="Pfam" id="PF03551"/>
    </source>
</evidence>
<dbReference type="Pfam" id="PF10400">
    <property type="entry name" value="Vir_act_alpha_C"/>
    <property type="match status" value="1"/>
</dbReference>
<evidence type="ECO:0000313" key="4">
    <source>
        <dbReference type="EMBL" id="GIH77200.1"/>
    </source>
</evidence>
<feature type="region of interest" description="Disordered" evidence="1">
    <location>
        <begin position="181"/>
        <end position="200"/>
    </location>
</feature>
<dbReference type="EMBL" id="BOOH01000026">
    <property type="protein sequence ID" value="GIH77200.1"/>
    <property type="molecule type" value="Genomic_DNA"/>
</dbReference>
<organism evidence="4 5">
    <name type="scientific">Planobispora longispora</name>
    <dbReference type="NCBI Taxonomy" id="28887"/>
    <lineage>
        <taxon>Bacteria</taxon>
        <taxon>Bacillati</taxon>
        <taxon>Actinomycetota</taxon>
        <taxon>Actinomycetes</taxon>
        <taxon>Streptosporangiales</taxon>
        <taxon>Streptosporangiaceae</taxon>
        <taxon>Planobispora</taxon>
    </lineage>
</organism>
<comment type="caution">
    <text evidence="4">The sequence shown here is derived from an EMBL/GenBank/DDBJ whole genome shotgun (WGS) entry which is preliminary data.</text>
</comment>
<dbReference type="Proteomes" id="UP000616724">
    <property type="component" value="Unassembled WGS sequence"/>
</dbReference>
<dbReference type="InterPro" id="IPR036388">
    <property type="entry name" value="WH-like_DNA-bd_sf"/>
</dbReference>
<feature type="domain" description="Transcription regulator PadR N-terminal" evidence="2">
    <location>
        <begin position="11"/>
        <end position="82"/>
    </location>
</feature>
<dbReference type="InterPro" id="IPR036390">
    <property type="entry name" value="WH_DNA-bd_sf"/>
</dbReference>
<protein>
    <recommendedName>
        <fullName evidence="6">PadR family transcriptional regulator</fullName>
    </recommendedName>
</protein>
<gene>
    <name evidence="4" type="ORF">Plo01_36290</name>
</gene>
<accession>A0A8J3RM73</accession>
<dbReference type="Gene3D" id="6.10.140.190">
    <property type="match status" value="1"/>
</dbReference>
<keyword evidence="5" id="KW-1185">Reference proteome</keyword>
<sequence length="200" mass="21678">MARRSQTETAVLGGLSMHPMTAYALREAIRDVLGHFWSESFGQIYPTLNALEQQGHVERREGPRAGSSTFVITDSGTARLHELLSEPITAAPPRNGLLLRLFFGRTLGARKCRELLLEAKADAVRSLAEYDDLARALSEEEKGSPDLPYILTTISAGRHSAEGVVAWVDEALALLEDAPVNDAPVNDAPVNDASTNGESR</sequence>
<reference evidence="4 5" key="1">
    <citation type="submission" date="2021-01" db="EMBL/GenBank/DDBJ databases">
        <title>Whole genome shotgun sequence of Planobispora longispora NBRC 13918.</title>
        <authorList>
            <person name="Komaki H."/>
            <person name="Tamura T."/>
        </authorList>
    </citation>
    <scope>NUCLEOTIDE SEQUENCE [LARGE SCALE GENOMIC DNA]</scope>
    <source>
        <strain evidence="4 5">NBRC 13918</strain>
    </source>
</reference>
<feature type="domain" description="Transcription regulator PadR C-terminal" evidence="3">
    <location>
        <begin position="94"/>
        <end position="176"/>
    </location>
</feature>
<proteinExistence type="predicted"/>
<evidence type="ECO:0000256" key="1">
    <source>
        <dbReference type="SAM" id="MobiDB-lite"/>
    </source>
</evidence>
<dbReference type="SUPFAM" id="SSF46785">
    <property type="entry name" value="Winged helix' DNA-binding domain"/>
    <property type="match status" value="1"/>
</dbReference>
<dbReference type="InterPro" id="IPR005149">
    <property type="entry name" value="Tscrpt_reg_PadR_N"/>
</dbReference>
<evidence type="ECO:0008006" key="6">
    <source>
        <dbReference type="Google" id="ProtNLM"/>
    </source>
</evidence>
<dbReference type="InterPro" id="IPR018309">
    <property type="entry name" value="Tscrpt_reg_PadR_C"/>
</dbReference>
<dbReference type="AlphaFoldDB" id="A0A8J3RM73"/>
<dbReference type="Pfam" id="PF03551">
    <property type="entry name" value="PadR"/>
    <property type="match status" value="1"/>
</dbReference>